<reference evidence="1" key="1">
    <citation type="submission" date="2019-11" db="EMBL/GenBank/DDBJ databases">
        <title>Microbial mats filling the niche in hypersaline microbial mats.</title>
        <authorList>
            <person name="Wong H.L."/>
            <person name="Macleod F.I."/>
            <person name="White R.A. III"/>
            <person name="Burns B.P."/>
        </authorList>
    </citation>
    <scope>NUCLEOTIDE SEQUENCE</scope>
    <source>
        <strain evidence="1">Rbin_158</strain>
    </source>
</reference>
<sequence length="105" mass="12132">MDHEWLTSLNEQLPRYLHALAVEDQPGRFLPCLQNVTPEGRSVALGESCFALKLYYTLRLWDSLPLETRTAWREFLTSFQIQGRWKGDPITHNAFLDPPVVAYLA</sequence>
<dbReference type="EMBL" id="WJJP01000175">
    <property type="protein sequence ID" value="MBD3324020.1"/>
    <property type="molecule type" value="Genomic_DNA"/>
</dbReference>
<comment type="caution">
    <text evidence="1">The sequence shown here is derived from an EMBL/GenBank/DDBJ whole genome shotgun (WGS) entry which is preliminary data.</text>
</comment>
<accession>A0A9D5JTR2</accession>
<proteinExistence type="predicted"/>
<name>A0A9D5JTR2_9BACT</name>
<gene>
    <name evidence="1" type="ORF">GF339_05510</name>
</gene>
<evidence type="ECO:0000313" key="2">
    <source>
        <dbReference type="Proteomes" id="UP000649604"/>
    </source>
</evidence>
<organism evidence="1 2">
    <name type="scientific">candidate division KSB3 bacterium</name>
    <dbReference type="NCBI Taxonomy" id="2044937"/>
    <lineage>
        <taxon>Bacteria</taxon>
        <taxon>candidate division KSB3</taxon>
    </lineage>
</organism>
<evidence type="ECO:0000313" key="1">
    <source>
        <dbReference type="EMBL" id="MBD3324020.1"/>
    </source>
</evidence>
<protein>
    <submittedName>
        <fullName evidence="1">Uncharacterized protein</fullName>
    </submittedName>
</protein>
<dbReference type="AlphaFoldDB" id="A0A9D5JTR2"/>
<feature type="non-terminal residue" evidence="1">
    <location>
        <position position="105"/>
    </location>
</feature>
<dbReference type="Proteomes" id="UP000649604">
    <property type="component" value="Unassembled WGS sequence"/>
</dbReference>